<keyword evidence="2" id="KW-1185">Reference proteome</keyword>
<protein>
    <submittedName>
        <fullName evidence="1">Uncharacterized protein</fullName>
    </submittedName>
</protein>
<dbReference type="AlphaFoldDB" id="A0A397W4W4"/>
<dbReference type="Proteomes" id="UP000266673">
    <property type="component" value="Unassembled WGS sequence"/>
</dbReference>
<comment type="caution">
    <text evidence="1">The sequence shown here is derived from an EMBL/GenBank/DDBJ whole genome shotgun (WGS) entry which is preliminary data.</text>
</comment>
<name>A0A397W4W4_9GLOM</name>
<sequence>MLHSNNQEVSNHVVIPVRRTLAKRIHKTMIIYIQDLNRGDPQEPILPFKVPGEDWDERLAYCYQAIIRLNPRLRTNAHVLETYYQLGSIMAEKEWGETAKRKLRLISQWGKEKLSQKCRREYINSLLPGEWYMYLVEHVTIFILEKIYGRILLIIY</sequence>
<evidence type="ECO:0000313" key="1">
    <source>
        <dbReference type="EMBL" id="RIB29714.1"/>
    </source>
</evidence>
<dbReference type="OrthoDB" id="2422453at2759"/>
<proteinExistence type="predicted"/>
<organism evidence="1 2">
    <name type="scientific">Gigaspora rosea</name>
    <dbReference type="NCBI Taxonomy" id="44941"/>
    <lineage>
        <taxon>Eukaryota</taxon>
        <taxon>Fungi</taxon>
        <taxon>Fungi incertae sedis</taxon>
        <taxon>Mucoromycota</taxon>
        <taxon>Glomeromycotina</taxon>
        <taxon>Glomeromycetes</taxon>
        <taxon>Diversisporales</taxon>
        <taxon>Gigasporaceae</taxon>
        <taxon>Gigaspora</taxon>
    </lineage>
</organism>
<reference evidence="1 2" key="1">
    <citation type="submission" date="2018-06" db="EMBL/GenBank/DDBJ databases">
        <title>Comparative genomics reveals the genomic features of Rhizophagus irregularis, R. cerebriforme, R. diaphanum and Gigaspora rosea, and their symbiotic lifestyle signature.</title>
        <authorList>
            <person name="Morin E."/>
            <person name="San Clemente H."/>
            <person name="Chen E.C.H."/>
            <person name="De La Providencia I."/>
            <person name="Hainaut M."/>
            <person name="Kuo A."/>
            <person name="Kohler A."/>
            <person name="Murat C."/>
            <person name="Tang N."/>
            <person name="Roy S."/>
            <person name="Loubradou J."/>
            <person name="Henrissat B."/>
            <person name="Grigoriev I.V."/>
            <person name="Corradi N."/>
            <person name="Roux C."/>
            <person name="Martin F.M."/>
        </authorList>
    </citation>
    <scope>NUCLEOTIDE SEQUENCE [LARGE SCALE GENOMIC DNA]</scope>
    <source>
        <strain evidence="1 2">DAOM 194757</strain>
    </source>
</reference>
<gene>
    <name evidence="1" type="ORF">C2G38_2027510</name>
</gene>
<accession>A0A397W4W4</accession>
<dbReference type="EMBL" id="QKWP01000031">
    <property type="protein sequence ID" value="RIB29714.1"/>
    <property type="molecule type" value="Genomic_DNA"/>
</dbReference>
<evidence type="ECO:0000313" key="2">
    <source>
        <dbReference type="Proteomes" id="UP000266673"/>
    </source>
</evidence>